<evidence type="ECO:0000313" key="3">
    <source>
        <dbReference type="Proteomes" id="UP000659496"/>
    </source>
</evidence>
<feature type="domain" description="AFP-like" evidence="1">
    <location>
        <begin position="305"/>
        <end position="357"/>
    </location>
</feature>
<dbReference type="InterPro" id="IPR020007">
    <property type="entry name" value="NeuB/NeuA"/>
</dbReference>
<protein>
    <submittedName>
        <fullName evidence="2">N-acetylneuraminate synthase</fullName>
        <ecNumber evidence="2">2.5.1.56</ecNumber>
    </submittedName>
</protein>
<dbReference type="CDD" id="cd11615">
    <property type="entry name" value="SAF_NeuB_like"/>
    <property type="match status" value="1"/>
</dbReference>
<dbReference type="Pfam" id="PF03102">
    <property type="entry name" value="NeuB"/>
    <property type="match status" value="1"/>
</dbReference>
<comment type="caution">
    <text evidence="2">The sequence shown here is derived from an EMBL/GenBank/DDBJ whole genome shotgun (WGS) entry which is preliminary data.</text>
</comment>
<dbReference type="PROSITE" id="PS50844">
    <property type="entry name" value="AFP_LIKE"/>
    <property type="match status" value="1"/>
</dbReference>
<dbReference type="InterPro" id="IPR036732">
    <property type="entry name" value="AFP_Neu5c_C_sf"/>
</dbReference>
<reference evidence="2 3" key="1">
    <citation type="submission" date="2020-08" db="EMBL/GenBank/DDBJ databases">
        <title>A Genomic Blueprint of the Chicken Gut Microbiome.</title>
        <authorList>
            <person name="Gilroy R."/>
            <person name="Ravi A."/>
            <person name="Getino M."/>
            <person name="Pursley I."/>
            <person name="Horton D.L."/>
            <person name="Alikhan N.-F."/>
            <person name="Baker D."/>
            <person name="Gharbi K."/>
            <person name="Hall N."/>
            <person name="Watson M."/>
            <person name="Adriaenssens E.M."/>
            <person name="Foster-Nyarko E."/>
            <person name="Jarju S."/>
            <person name="Secka A."/>
            <person name="Antonio M."/>
            <person name="Oren A."/>
            <person name="Chaudhuri R."/>
            <person name="La Ragione R.M."/>
            <person name="Hildebrand F."/>
            <person name="Pallen M.J."/>
        </authorList>
    </citation>
    <scope>NUCLEOTIDE SEQUENCE [LARGE SCALE GENOMIC DNA]</scope>
    <source>
        <strain evidence="2 3">Sa3CUA8</strain>
    </source>
</reference>
<sequence>MKTYIIAEAGVNHNGSLELAKKLVDVAKISGADAVKFQTYKTENLVTQSAHQASYQVKNLGEETTQFDMLKNLELSYQQFKELKEYCNHQAIEFLSTPFDFESVDFLVHELQLKTIKIPSGELTNSPFVHYLATKQLPIILSTGMATIEEIHESLSFIAFGLEFPSEDVNVDKVRRFYNTDRAKEVLEAYVKVLHCTTEYPAPYKTINLHAIKGLRDELRLPIGYSDHSEGITVPIAAVALGATVIEKHFTIDKTLPGPDHLASLNPMELESMVNGIRAVEQSLGSVIKEPTQIEIINRNAARKSIVAKKRIVKGQPIARESLTFKRPGNGMDPSRFWSLIGKSATRNYEEDDLLNE</sequence>
<evidence type="ECO:0000259" key="1">
    <source>
        <dbReference type="PROSITE" id="PS50844"/>
    </source>
</evidence>
<dbReference type="InterPro" id="IPR057736">
    <property type="entry name" value="SAF_PseI/NeuA/NeuB"/>
</dbReference>
<accession>A0ABR8PN64</accession>
<dbReference type="InterPro" id="IPR013785">
    <property type="entry name" value="Aldolase_TIM"/>
</dbReference>
<dbReference type="InterPro" id="IPR013132">
    <property type="entry name" value="PseI/NeuA/B-like_N"/>
</dbReference>
<dbReference type="NCBIfam" id="TIGR03569">
    <property type="entry name" value="NeuB_NnaB"/>
    <property type="match status" value="1"/>
</dbReference>
<dbReference type="PANTHER" id="PTHR42966:SF1">
    <property type="entry name" value="SIALIC ACID SYNTHASE"/>
    <property type="match status" value="1"/>
</dbReference>
<dbReference type="InterPro" id="IPR006190">
    <property type="entry name" value="SAF_AFP_Neu5Ac"/>
</dbReference>
<dbReference type="RefSeq" id="WP_191692027.1">
    <property type="nucleotide sequence ID" value="NZ_JACSQY010000016.1"/>
</dbReference>
<proteinExistence type="predicted"/>
<evidence type="ECO:0000313" key="2">
    <source>
        <dbReference type="EMBL" id="MBD7909616.1"/>
    </source>
</evidence>
<keyword evidence="3" id="KW-1185">Reference proteome</keyword>
<dbReference type="EMBL" id="JACSQY010000016">
    <property type="protein sequence ID" value="MBD7909616.1"/>
    <property type="molecule type" value="Genomic_DNA"/>
</dbReference>
<dbReference type="InterPro" id="IPR051690">
    <property type="entry name" value="PseI-like"/>
</dbReference>
<gene>
    <name evidence="2" type="primary">neuB</name>
    <name evidence="2" type="ORF">H9659_14860</name>
</gene>
<name>A0ABR8PN64_9BACL</name>
<dbReference type="Proteomes" id="UP000659496">
    <property type="component" value="Unassembled WGS sequence"/>
</dbReference>
<dbReference type="EC" id="2.5.1.56" evidence="2"/>
<dbReference type="Gene3D" id="3.20.20.70">
    <property type="entry name" value="Aldolase class I"/>
    <property type="match status" value="1"/>
</dbReference>
<dbReference type="PANTHER" id="PTHR42966">
    <property type="entry name" value="N-ACETYLNEURAMINATE SYNTHASE"/>
    <property type="match status" value="1"/>
</dbReference>
<dbReference type="GO" id="GO:0050462">
    <property type="term" value="F:N-acetylneuraminate synthase activity"/>
    <property type="evidence" value="ECO:0007669"/>
    <property type="project" value="UniProtKB-EC"/>
</dbReference>
<dbReference type="Gene3D" id="3.90.1210.10">
    <property type="entry name" value="Antifreeze-like/N-acetylneuraminic acid synthase C-terminal domain"/>
    <property type="match status" value="1"/>
</dbReference>
<dbReference type="SUPFAM" id="SSF51269">
    <property type="entry name" value="AFP III-like domain"/>
    <property type="match status" value="1"/>
</dbReference>
<organism evidence="2 3">
    <name type="scientific">Sporosarcina gallistercoris</name>
    <dbReference type="NCBI Taxonomy" id="2762245"/>
    <lineage>
        <taxon>Bacteria</taxon>
        <taxon>Bacillati</taxon>
        <taxon>Bacillota</taxon>
        <taxon>Bacilli</taxon>
        <taxon>Bacillales</taxon>
        <taxon>Caryophanaceae</taxon>
        <taxon>Sporosarcina</taxon>
    </lineage>
</organism>
<dbReference type="SUPFAM" id="SSF51569">
    <property type="entry name" value="Aldolase"/>
    <property type="match status" value="1"/>
</dbReference>
<keyword evidence="2" id="KW-0808">Transferase</keyword>